<dbReference type="PANTHER" id="PTHR43792">
    <property type="entry name" value="GNAT FAMILY, PUTATIVE (AFU_ORTHOLOGUE AFUA_3G00765)-RELATED-RELATED"/>
    <property type="match status" value="1"/>
</dbReference>
<dbReference type="KEGG" id="ppru:FDP22_03565"/>
<gene>
    <name evidence="2" type="ORF">FDP22_03565</name>
</gene>
<dbReference type="InterPro" id="IPR016181">
    <property type="entry name" value="Acyl_CoA_acyltransferase"/>
</dbReference>
<dbReference type="PROSITE" id="PS51186">
    <property type="entry name" value="GNAT"/>
    <property type="match status" value="1"/>
</dbReference>
<organism evidence="2 3">
    <name type="scientific">Paroceanicella profunda</name>
    <dbReference type="NCBI Taxonomy" id="2579971"/>
    <lineage>
        <taxon>Bacteria</taxon>
        <taxon>Pseudomonadati</taxon>
        <taxon>Pseudomonadota</taxon>
        <taxon>Alphaproteobacteria</taxon>
        <taxon>Rhodobacterales</taxon>
        <taxon>Paracoccaceae</taxon>
        <taxon>Paroceanicella</taxon>
    </lineage>
</organism>
<proteinExistence type="predicted"/>
<dbReference type="InterPro" id="IPR000182">
    <property type="entry name" value="GNAT_dom"/>
</dbReference>
<evidence type="ECO:0000313" key="2">
    <source>
        <dbReference type="EMBL" id="QDL90945.1"/>
    </source>
</evidence>
<dbReference type="Proteomes" id="UP000305888">
    <property type="component" value="Chromosome"/>
</dbReference>
<reference evidence="2 3" key="1">
    <citation type="submission" date="2019-06" db="EMBL/GenBank/DDBJ databases">
        <title>Genome sequence of Rhodobacteraceae bacterium D4M1.</title>
        <authorList>
            <person name="Cao J."/>
        </authorList>
    </citation>
    <scope>NUCLEOTIDE SEQUENCE [LARGE SCALE GENOMIC DNA]</scope>
    <source>
        <strain evidence="2 3">D4M1</strain>
    </source>
</reference>
<dbReference type="OrthoDB" id="9804153at2"/>
<dbReference type="Pfam" id="PF13302">
    <property type="entry name" value="Acetyltransf_3"/>
    <property type="match status" value="1"/>
</dbReference>
<keyword evidence="2" id="KW-0808">Transferase</keyword>
<name>A0A5B8FRG8_9RHOB</name>
<evidence type="ECO:0000259" key="1">
    <source>
        <dbReference type="PROSITE" id="PS51186"/>
    </source>
</evidence>
<dbReference type="PANTHER" id="PTHR43792:SF1">
    <property type="entry name" value="N-ACETYLTRANSFERASE DOMAIN-CONTAINING PROTEIN"/>
    <property type="match status" value="1"/>
</dbReference>
<dbReference type="SUPFAM" id="SSF55729">
    <property type="entry name" value="Acyl-CoA N-acyltransferases (Nat)"/>
    <property type="match status" value="1"/>
</dbReference>
<sequence length="184" mass="20829">MSIVGRFHLGTERLILRMWRVEDHAPFAALNADPEVMRHFPAPLTRDQSDAAIARQHVRMERDGMCFMPVIRREDNAFLGMAGLAVGAFAPLGPFVEVGWRFARAAWGQGYATEAARAMLGWGFRVRELAEIVAFTALPNRPSERVMQRLGMRRDPGEDFDHPAVASGPLRRHMLYRIRAEQFG</sequence>
<evidence type="ECO:0000313" key="3">
    <source>
        <dbReference type="Proteomes" id="UP000305888"/>
    </source>
</evidence>
<protein>
    <submittedName>
        <fullName evidence="2">GNAT family N-acetyltransferase</fullName>
    </submittedName>
</protein>
<dbReference type="InterPro" id="IPR051531">
    <property type="entry name" value="N-acetyltransferase"/>
</dbReference>
<accession>A0A5B8FRG8</accession>
<feature type="domain" description="N-acetyltransferase" evidence="1">
    <location>
        <begin position="14"/>
        <end position="181"/>
    </location>
</feature>
<dbReference type="EMBL" id="CP040818">
    <property type="protein sequence ID" value="QDL90945.1"/>
    <property type="molecule type" value="Genomic_DNA"/>
</dbReference>
<keyword evidence="3" id="KW-1185">Reference proteome</keyword>
<dbReference type="Gene3D" id="3.40.630.30">
    <property type="match status" value="1"/>
</dbReference>
<dbReference type="RefSeq" id="WP_138577447.1">
    <property type="nucleotide sequence ID" value="NZ_CP040818.1"/>
</dbReference>
<dbReference type="GO" id="GO:0016747">
    <property type="term" value="F:acyltransferase activity, transferring groups other than amino-acyl groups"/>
    <property type="evidence" value="ECO:0007669"/>
    <property type="project" value="InterPro"/>
</dbReference>
<dbReference type="AlphaFoldDB" id="A0A5B8FRG8"/>